<dbReference type="RefSeq" id="XP_033594851.1">
    <property type="nucleotide sequence ID" value="XM_033741255.1"/>
</dbReference>
<proteinExistence type="predicted"/>
<dbReference type="Proteomes" id="UP000799437">
    <property type="component" value="Unassembled WGS sequence"/>
</dbReference>
<dbReference type="AlphaFoldDB" id="A0A6A6VQB8"/>
<dbReference type="GeneID" id="54482309"/>
<reference evidence="1" key="1">
    <citation type="journal article" date="2020" name="Stud. Mycol.">
        <title>101 Dothideomycetes genomes: a test case for predicting lifestyles and emergence of pathogens.</title>
        <authorList>
            <person name="Haridas S."/>
            <person name="Albert R."/>
            <person name="Binder M."/>
            <person name="Bloem J."/>
            <person name="Labutti K."/>
            <person name="Salamov A."/>
            <person name="Andreopoulos B."/>
            <person name="Baker S."/>
            <person name="Barry K."/>
            <person name="Bills G."/>
            <person name="Bluhm B."/>
            <person name="Cannon C."/>
            <person name="Castanera R."/>
            <person name="Culley D."/>
            <person name="Daum C."/>
            <person name="Ezra D."/>
            <person name="Gonzalez J."/>
            <person name="Henrissat B."/>
            <person name="Kuo A."/>
            <person name="Liang C."/>
            <person name="Lipzen A."/>
            <person name="Lutzoni F."/>
            <person name="Magnuson J."/>
            <person name="Mondo S."/>
            <person name="Nolan M."/>
            <person name="Ohm R."/>
            <person name="Pangilinan J."/>
            <person name="Park H.-J."/>
            <person name="Ramirez L."/>
            <person name="Alfaro M."/>
            <person name="Sun H."/>
            <person name="Tritt A."/>
            <person name="Yoshinaga Y."/>
            <person name="Zwiers L.-H."/>
            <person name="Turgeon B."/>
            <person name="Goodwin S."/>
            <person name="Spatafora J."/>
            <person name="Crous P."/>
            <person name="Grigoriev I."/>
        </authorList>
    </citation>
    <scope>NUCLEOTIDE SEQUENCE</scope>
    <source>
        <strain evidence="1">CBS 121739</strain>
    </source>
</reference>
<dbReference type="EMBL" id="ML996649">
    <property type="protein sequence ID" value="KAF2752393.1"/>
    <property type="molecule type" value="Genomic_DNA"/>
</dbReference>
<gene>
    <name evidence="1" type="ORF">EJ05DRAFT_384371</name>
</gene>
<evidence type="ECO:0000313" key="2">
    <source>
        <dbReference type="Proteomes" id="UP000799437"/>
    </source>
</evidence>
<name>A0A6A6VQB8_9PEZI</name>
<organism evidence="1 2">
    <name type="scientific">Pseudovirgaria hyperparasitica</name>
    <dbReference type="NCBI Taxonomy" id="470096"/>
    <lineage>
        <taxon>Eukaryota</taxon>
        <taxon>Fungi</taxon>
        <taxon>Dikarya</taxon>
        <taxon>Ascomycota</taxon>
        <taxon>Pezizomycotina</taxon>
        <taxon>Dothideomycetes</taxon>
        <taxon>Dothideomycetes incertae sedis</taxon>
        <taxon>Acrospermales</taxon>
        <taxon>Acrospermaceae</taxon>
        <taxon>Pseudovirgaria</taxon>
    </lineage>
</organism>
<sequence length="71" mass="8053">MKHCAFCGALRDIHSVIDDVSLRLITISTIRNVSIMTTATTDSRRYHHSILSETRVPYKGTFYPRADVARS</sequence>
<protein>
    <submittedName>
        <fullName evidence="1">Uncharacterized protein</fullName>
    </submittedName>
</protein>
<keyword evidence="2" id="KW-1185">Reference proteome</keyword>
<evidence type="ECO:0000313" key="1">
    <source>
        <dbReference type="EMBL" id="KAF2752393.1"/>
    </source>
</evidence>
<accession>A0A6A6VQB8</accession>